<dbReference type="OrthoDB" id="3819888at2759"/>
<evidence type="ECO:0000313" key="5">
    <source>
        <dbReference type="Proteomes" id="UP001147747"/>
    </source>
</evidence>
<dbReference type="Pfam" id="PF00106">
    <property type="entry name" value="adh_short"/>
    <property type="match status" value="1"/>
</dbReference>
<dbReference type="Proteomes" id="UP001147747">
    <property type="component" value="Unassembled WGS sequence"/>
</dbReference>
<dbReference type="InterPro" id="IPR052178">
    <property type="entry name" value="Sec_Metab_Biosynth_SDR"/>
</dbReference>
<sequence length="286" mass="30912">MLDLESFSLSSLFSVEGKTVVVTGGGSGLGKAIAGGFAFNGAKVYIVGRRVDVLNLAADEINATSRGKVIPLPGDVGSKQRVDEFVTALQTLEDHVDVLINCAGINRAWKAEASEFDGRHNDPDAVEKLLWHGLDDDDFQSTYSINVNGVYFVSTRMVPLLRQSSAPTVIVIASIAGMMLQRLRHYTVQVCSPRDSHRKFDVPVLEVLCANASFNSFKIRVNTILPGIFPSEMTGVSAKPDLSDLIESNPQAAKAVARCPAGRAGLRNRDSWALPPFGFGGRRLHE</sequence>
<dbReference type="PANTHER" id="PTHR43618">
    <property type="entry name" value="7-ALPHA-HYDROXYSTEROID DEHYDROGENASE"/>
    <property type="match status" value="1"/>
</dbReference>
<dbReference type="InterPro" id="IPR002347">
    <property type="entry name" value="SDR_fam"/>
</dbReference>
<evidence type="ECO:0000313" key="4">
    <source>
        <dbReference type="EMBL" id="KAJ5378899.1"/>
    </source>
</evidence>
<reference evidence="4" key="1">
    <citation type="submission" date="2022-12" db="EMBL/GenBank/DDBJ databases">
        <authorList>
            <person name="Petersen C."/>
        </authorList>
    </citation>
    <scope>NUCLEOTIDE SEQUENCE</scope>
    <source>
        <strain evidence="4">IBT 29677</strain>
    </source>
</reference>
<reference evidence="4" key="2">
    <citation type="journal article" date="2023" name="IMA Fungus">
        <title>Comparative genomic study of the Penicillium genus elucidates a diverse pangenome and 15 lateral gene transfer events.</title>
        <authorList>
            <person name="Petersen C."/>
            <person name="Sorensen T."/>
            <person name="Nielsen M.R."/>
            <person name="Sondergaard T.E."/>
            <person name="Sorensen J.L."/>
            <person name="Fitzpatrick D.A."/>
            <person name="Frisvad J.C."/>
            <person name="Nielsen K.L."/>
        </authorList>
    </citation>
    <scope>NUCLEOTIDE SEQUENCE</scope>
    <source>
        <strain evidence="4">IBT 29677</strain>
    </source>
</reference>
<evidence type="ECO:0000256" key="2">
    <source>
        <dbReference type="ARBA" id="ARBA00022857"/>
    </source>
</evidence>
<proteinExistence type="inferred from homology"/>
<dbReference type="InterPro" id="IPR036291">
    <property type="entry name" value="NAD(P)-bd_dom_sf"/>
</dbReference>
<dbReference type="GeneID" id="81375635"/>
<dbReference type="Gene3D" id="3.40.50.720">
    <property type="entry name" value="NAD(P)-binding Rossmann-like Domain"/>
    <property type="match status" value="1"/>
</dbReference>
<evidence type="ECO:0000256" key="3">
    <source>
        <dbReference type="ARBA" id="ARBA00023002"/>
    </source>
</evidence>
<accession>A0A9W9SJL6</accession>
<comment type="caution">
    <text evidence="4">The sequence shown here is derived from an EMBL/GenBank/DDBJ whole genome shotgun (WGS) entry which is preliminary data.</text>
</comment>
<comment type="similarity">
    <text evidence="1">Belongs to the short-chain dehydrogenases/reductases (SDR) family.</text>
</comment>
<dbReference type="PANTHER" id="PTHR43618:SF4">
    <property type="entry name" value="SHORT CHAIN DEHYDROGENASE_REDUCTASE FAMILY (AFU_ORTHOLOGUE AFUA_7G04540)"/>
    <property type="match status" value="1"/>
</dbReference>
<keyword evidence="5" id="KW-1185">Reference proteome</keyword>
<dbReference type="GO" id="GO:0016491">
    <property type="term" value="F:oxidoreductase activity"/>
    <property type="evidence" value="ECO:0007669"/>
    <property type="project" value="UniProtKB-KW"/>
</dbReference>
<evidence type="ECO:0000256" key="1">
    <source>
        <dbReference type="ARBA" id="ARBA00006484"/>
    </source>
</evidence>
<dbReference type="SUPFAM" id="SSF51735">
    <property type="entry name" value="NAD(P)-binding Rossmann-fold domains"/>
    <property type="match status" value="1"/>
</dbReference>
<organism evidence="4 5">
    <name type="scientific">Penicillium cosmopolitanum</name>
    <dbReference type="NCBI Taxonomy" id="1131564"/>
    <lineage>
        <taxon>Eukaryota</taxon>
        <taxon>Fungi</taxon>
        <taxon>Dikarya</taxon>
        <taxon>Ascomycota</taxon>
        <taxon>Pezizomycotina</taxon>
        <taxon>Eurotiomycetes</taxon>
        <taxon>Eurotiomycetidae</taxon>
        <taxon>Eurotiales</taxon>
        <taxon>Aspergillaceae</taxon>
        <taxon>Penicillium</taxon>
    </lineage>
</organism>
<gene>
    <name evidence="4" type="ORF">N7509_012018</name>
</gene>
<keyword evidence="2" id="KW-0521">NADP</keyword>
<dbReference type="RefSeq" id="XP_056482685.1">
    <property type="nucleotide sequence ID" value="XM_056636655.1"/>
</dbReference>
<dbReference type="AlphaFoldDB" id="A0A9W9SJL6"/>
<protein>
    <submittedName>
        <fullName evidence="4">Uncharacterized protein</fullName>
    </submittedName>
</protein>
<name>A0A9W9SJL6_9EURO</name>
<dbReference type="EMBL" id="JAPZBU010000011">
    <property type="protein sequence ID" value="KAJ5378899.1"/>
    <property type="molecule type" value="Genomic_DNA"/>
</dbReference>
<keyword evidence="3" id="KW-0560">Oxidoreductase</keyword>
<dbReference type="PRINTS" id="PR00081">
    <property type="entry name" value="GDHRDH"/>
</dbReference>